<gene>
    <name evidence="1" type="ORF">Pmani_039867</name>
</gene>
<keyword evidence="2" id="KW-1185">Reference proteome</keyword>
<reference evidence="1" key="1">
    <citation type="submission" date="2023-11" db="EMBL/GenBank/DDBJ databases">
        <title>Genome assemblies of two species of porcelain crab, Petrolisthes cinctipes and Petrolisthes manimaculis (Anomura: Porcellanidae).</title>
        <authorList>
            <person name="Angst P."/>
        </authorList>
    </citation>
    <scope>NUCLEOTIDE SEQUENCE</scope>
    <source>
        <strain evidence="1">PB745_02</strain>
        <tissue evidence="1">Gill</tissue>
    </source>
</reference>
<name>A0AAE1NCV8_9EUCA</name>
<organism evidence="1 2">
    <name type="scientific">Petrolisthes manimaculis</name>
    <dbReference type="NCBI Taxonomy" id="1843537"/>
    <lineage>
        <taxon>Eukaryota</taxon>
        <taxon>Metazoa</taxon>
        <taxon>Ecdysozoa</taxon>
        <taxon>Arthropoda</taxon>
        <taxon>Crustacea</taxon>
        <taxon>Multicrustacea</taxon>
        <taxon>Malacostraca</taxon>
        <taxon>Eumalacostraca</taxon>
        <taxon>Eucarida</taxon>
        <taxon>Decapoda</taxon>
        <taxon>Pleocyemata</taxon>
        <taxon>Anomura</taxon>
        <taxon>Galatheoidea</taxon>
        <taxon>Porcellanidae</taxon>
        <taxon>Petrolisthes</taxon>
    </lineage>
</organism>
<evidence type="ECO:0000313" key="2">
    <source>
        <dbReference type="Proteomes" id="UP001292094"/>
    </source>
</evidence>
<protein>
    <submittedName>
        <fullName evidence="1">Uncharacterized protein</fullName>
    </submittedName>
</protein>
<proteinExistence type="predicted"/>
<sequence>MSPGTRGNWTWLACTCRKKMRTARVALVEPPIEERERRVWVLGISFPYIPERPHALTCAPHLPRIPCIPVSFTLHIPRLHNGGQKRACVGMKEARAKRGKGLAG</sequence>
<dbReference type="EMBL" id="JAWZYT010007122">
    <property type="protein sequence ID" value="KAK4287052.1"/>
    <property type="molecule type" value="Genomic_DNA"/>
</dbReference>
<dbReference type="Proteomes" id="UP001292094">
    <property type="component" value="Unassembled WGS sequence"/>
</dbReference>
<dbReference type="AlphaFoldDB" id="A0AAE1NCV8"/>
<accession>A0AAE1NCV8</accession>
<comment type="caution">
    <text evidence="1">The sequence shown here is derived from an EMBL/GenBank/DDBJ whole genome shotgun (WGS) entry which is preliminary data.</text>
</comment>
<evidence type="ECO:0000313" key="1">
    <source>
        <dbReference type="EMBL" id="KAK4287052.1"/>
    </source>
</evidence>